<name>A0A4P9WRY4_9FUNG</name>
<feature type="compositionally biased region" description="Basic and acidic residues" evidence="1">
    <location>
        <begin position="19"/>
        <end position="43"/>
    </location>
</feature>
<evidence type="ECO:0000256" key="1">
    <source>
        <dbReference type="SAM" id="MobiDB-lite"/>
    </source>
</evidence>
<organism evidence="2 3">
    <name type="scientific">Caulochytrium protostelioides</name>
    <dbReference type="NCBI Taxonomy" id="1555241"/>
    <lineage>
        <taxon>Eukaryota</taxon>
        <taxon>Fungi</taxon>
        <taxon>Fungi incertae sedis</taxon>
        <taxon>Chytridiomycota</taxon>
        <taxon>Chytridiomycota incertae sedis</taxon>
        <taxon>Chytridiomycetes</taxon>
        <taxon>Caulochytriales</taxon>
        <taxon>Caulochytriaceae</taxon>
        <taxon>Caulochytrium</taxon>
    </lineage>
</organism>
<feature type="region of interest" description="Disordered" evidence="1">
    <location>
        <begin position="18"/>
        <end position="130"/>
    </location>
</feature>
<protein>
    <submittedName>
        <fullName evidence="2">Uncharacterized protein</fullName>
    </submittedName>
</protein>
<evidence type="ECO:0000313" key="2">
    <source>
        <dbReference type="EMBL" id="RKO96001.1"/>
    </source>
</evidence>
<accession>A0A4P9WRY4</accession>
<dbReference type="Proteomes" id="UP000268535">
    <property type="component" value="Unassembled WGS sequence"/>
</dbReference>
<reference evidence="3" key="1">
    <citation type="journal article" date="2018" name="Nat. Microbiol.">
        <title>Leveraging single-cell genomics to expand the fungal tree of life.</title>
        <authorList>
            <person name="Ahrendt S.R."/>
            <person name="Quandt C.A."/>
            <person name="Ciobanu D."/>
            <person name="Clum A."/>
            <person name="Salamov A."/>
            <person name="Andreopoulos B."/>
            <person name="Cheng J.F."/>
            <person name="Woyke T."/>
            <person name="Pelin A."/>
            <person name="Henrissat B."/>
            <person name="Reynolds N.K."/>
            <person name="Benny G.L."/>
            <person name="Smith M.E."/>
            <person name="James T.Y."/>
            <person name="Grigoriev I.V."/>
        </authorList>
    </citation>
    <scope>NUCLEOTIDE SEQUENCE [LARGE SCALE GENOMIC DNA]</scope>
    <source>
        <strain evidence="3">ATCC 52028</strain>
    </source>
</reference>
<dbReference type="EMBL" id="ML010522">
    <property type="protein sequence ID" value="RKO96001.1"/>
    <property type="molecule type" value="Genomic_DNA"/>
</dbReference>
<dbReference type="AlphaFoldDB" id="A0A4P9WRY4"/>
<feature type="compositionally biased region" description="Pro residues" evidence="1">
    <location>
        <begin position="85"/>
        <end position="94"/>
    </location>
</feature>
<sequence>MPARSAGDRRRLGHACTRVHADGGHGHGHGHGYDRSPWDREHGGGGPTTRRMLRSPGLAQAASTVGPAAREDQGHAAGGQAGTPPAKPWPPRGRPAPTRHPTRGPVAPMGFGIVPMRPSLGQSPPPGIADLPMSIATKHRQACCDGSMLSR</sequence>
<proteinExistence type="predicted"/>
<gene>
    <name evidence="2" type="ORF">CAUPRSCDRAFT_12297</name>
</gene>
<evidence type="ECO:0000313" key="3">
    <source>
        <dbReference type="Proteomes" id="UP000268535"/>
    </source>
</evidence>